<dbReference type="NCBIfam" id="NF004064">
    <property type="entry name" value="PRK05578.1"/>
    <property type="match status" value="1"/>
</dbReference>
<gene>
    <name evidence="15" type="ORF">BOX15_Mlig025612g1</name>
</gene>
<comment type="catalytic activity">
    <reaction evidence="13">
        <text>2'-deoxycytidine + H2O + H(+) = 2'-deoxyuridine + NH4(+)</text>
        <dbReference type="Rhea" id="RHEA:13433"/>
        <dbReference type="ChEBI" id="CHEBI:15377"/>
        <dbReference type="ChEBI" id="CHEBI:15378"/>
        <dbReference type="ChEBI" id="CHEBI:15698"/>
        <dbReference type="ChEBI" id="CHEBI:16450"/>
        <dbReference type="ChEBI" id="CHEBI:28938"/>
        <dbReference type="EC" id="3.5.4.5"/>
    </reaction>
</comment>
<dbReference type="GO" id="GO:0072527">
    <property type="term" value="P:pyrimidine-containing compound metabolic process"/>
    <property type="evidence" value="ECO:0007669"/>
    <property type="project" value="UniProtKB-ARBA"/>
</dbReference>
<feature type="domain" description="CMP/dCMP-type deaminase" evidence="14">
    <location>
        <begin position="11"/>
        <end position="143"/>
    </location>
</feature>
<dbReference type="GO" id="GO:0004126">
    <property type="term" value="F:cytidine deaminase activity"/>
    <property type="evidence" value="ECO:0007669"/>
    <property type="project" value="UniProtKB-UniRule"/>
</dbReference>
<comment type="cofactor">
    <cofactor evidence="1 12 13">
        <name>Zn(2+)</name>
        <dbReference type="ChEBI" id="CHEBI:29105"/>
    </cofactor>
</comment>
<evidence type="ECO:0000256" key="6">
    <source>
        <dbReference type="ARBA" id="ARBA00022801"/>
    </source>
</evidence>
<dbReference type="Pfam" id="PF00383">
    <property type="entry name" value="dCMP_cyt_deam_1"/>
    <property type="match status" value="1"/>
</dbReference>
<evidence type="ECO:0000256" key="5">
    <source>
        <dbReference type="ARBA" id="ARBA00022723"/>
    </source>
</evidence>
<evidence type="ECO:0000256" key="7">
    <source>
        <dbReference type="ARBA" id="ARBA00022833"/>
    </source>
</evidence>
<dbReference type="InterPro" id="IPR002125">
    <property type="entry name" value="CMP_dCMP_dom"/>
</dbReference>
<comment type="caution">
    <text evidence="15">The sequence shown here is derived from an EMBL/GenBank/DDBJ whole genome shotgun (WGS) entry which is preliminary data.</text>
</comment>
<dbReference type="NCBIfam" id="TIGR01354">
    <property type="entry name" value="cyt_deam_tetra"/>
    <property type="match status" value="1"/>
</dbReference>
<sequence length="153" mass="16642">MQQQGNAISESQLEALVAACVKAAEFSYSPYSGYRVGAALLTDSPEPVIIPGCNVENCTYPDGCCAEKTAIVKAVSEGHRRFLALAVTIAIQGDDHPRMCGSCRQVVAEFCGDQFPIYLVRYRDRDCQMVRLGDYLPAAFRPSILAQDRSAAD</sequence>
<dbReference type="GO" id="GO:0005829">
    <property type="term" value="C:cytosol"/>
    <property type="evidence" value="ECO:0007669"/>
    <property type="project" value="TreeGrafter"/>
</dbReference>
<feature type="binding site" evidence="12">
    <location>
        <position position="65"/>
    </location>
    <ligand>
        <name>Zn(2+)</name>
        <dbReference type="ChEBI" id="CHEBI:29105"/>
        <note>catalytic</note>
    </ligand>
</feature>
<evidence type="ECO:0000256" key="3">
    <source>
        <dbReference type="ARBA" id="ARBA00006576"/>
    </source>
</evidence>
<dbReference type="PANTHER" id="PTHR11644">
    <property type="entry name" value="CYTIDINE DEAMINASE"/>
    <property type="match status" value="1"/>
</dbReference>
<dbReference type="EC" id="3.5.4.5" evidence="4 13"/>
<protein>
    <recommendedName>
        <fullName evidence="4 13">Cytidine deaminase</fullName>
        <ecNumber evidence="4 13">3.5.4.5</ecNumber>
    </recommendedName>
    <alternativeName>
        <fullName evidence="8 13">Cytidine aminohydrolase</fullName>
    </alternativeName>
</protein>
<dbReference type="InterPro" id="IPR050202">
    <property type="entry name" value="Cyt/Deoxycyt_deaminase"/>
</dbReference>
<comment type="catalytic activity">
    <reaction evidence="9 13">
        <text>cytidine + H2O + H(+) = uridine + NH4(+)</text>
        <dbReference type="Rhea" id="RHEA:16069"/>
        <dbReference type="ChEBI" id="CHEBI:15377"/>
        <dbReference type="ChEBI" id="CHEBI:15378"/>
        <dbReference type="ChEBI" id="CHEBI:16704"/>
        <dbReference type="ChEBI" id="CHEBI:17562"/>
        <dbReference type="ChEBI" id="CHEBI:28938"/>
        <dbReference type="EC" id="3.5.4.5"/>
    </reaction>
</comment>
<keyword evidence="6 13" id="KW-0378">Hydrolase</keyword>
<comment type="similarity">
    <text evidence="3 13">Belongs to the cytidine and deoxycytidylate deaminase family.</text>
</comment>
<evidence type="ECO:0000256" key="12">
    <source>
        <dbReference type="PIRSR" id="PIRSR606262-3"/>
    </source>
</evidence>
<dbReference type="OrthoDB" id="414540at2759"/>
<dbReference type="GO" id="GO:0055086">
    <property type="term" value="P:nucleobase-containing small molecule metabolic process"/>
    <property type="evidence" value="ECO:0007669"/>
    <property type="project" value="UniProtKB-ARBA"/>
</dbReference>
<reference evidence="15 16" key="1">
    <citation type="submission" date="2017-06" db="EMBL/GenBank/DDBJ databases">
        <title>A platform for efficient transgenesis in Macrostomum lignano, a flatworm model organism for stem cell research.</title>
        <authorList>
            <person name="Berezikov E."/>
        </authorList>
    </citation>
    <scope>NUCLEOTIDE SEQUENCE [LARGE SCALE GENOMIC DNA]</scope>
    <source>
        <strain evidence="15">DV1</strain>
        <tissue evidence="15">Whole organism</tissue>
    </source>
</reference>
<accession>A0A267F9N5</accession>
<feature type="active site" description="Proton donor" evidence="10">
    <location>
        <position position="67"/>
    </location>
</feature>
<evidence type="ECO:0000313" key="15">
    <source>
        <dbReference type="EMBL" id="PAA69712.1"/>
    </source>
</evidence>
<dbReference type="CDD" id="cd01283">
    <property type="entry name" value="cytidine_deaminase"/>
    <property type="match status" value="1"/>
</dbReference>
<feature type="binding site" evidence="11">
    <location>
        <begin position="54"/>
        <end position="60"/>
    </location>
    <ligand>
        <name>substrate</name>
    </ligand>
</feature>
<dbReference type="Gene3D" id="3.40.140.10">
    <property type="entry name" value="Cytidine Deaminase, domain 2"/>
    <property type="match status" value="1"/>
</dbReference>
<feature type="binding site" evidence="12">
    <location>
        <position position="100"/>
    </location>
    <ligand>
        <name>Zn(2+)</name>
        <dbReference type="ChEBI" id="CHEBI:29105"/>
        <note>catalytic</note>
    </ligand>
</feature>
<comment type="function">
    <text evidence="2 13">This enzyme scavenges exogenous and endogenous cytidine and 2'-deoxycytidine for UMP synthesis.</text>
</comment>
<evidence type="ECO:0000256" key="13">
    <source>
        <dbReference type="RuleBase" id="RU364006"/>
    </source>
</evidence>
<name>A0A267F9N5_9PLAT</name>
<dbReference type="InterPro" id="IPR006262">
    <property type="entry name" value="Cyt_deam_tetra"/>
</dbReference>
<evidence type="ECO:0000256" key="9">
    <source>
        <dbReference type="ARBA" id="ARBA00049558"/>
    </source>
</evidence>
<keyword evidence="16" id="KW-1185">Reference proteome</keyword>
<evidence type="ECO:0000256" key="11">
    <source>
        <dbReference type="PIRSR" id="PIRSR606262-2"/>
    </source>
</evidence>
<dbReference type="FunFam" id="3.40.140.10:FF:000008">
    <property type="entry name" value="Cytidine deaminase"/>
    <property type="match status" value="1"/>
</dbReference>
<dbReference type="Proteomes" id="UP000215902">
    <property type="component" value="Unassembled WGS sequence"/>
</dbReference>
<feature type="binding site" evidence="12">
    <location>
        <position position="103"/>
    </location>
    <ligand>
        <name>Zn(2+)</name>
        <dbReference type="ChEBI" id="CHEBI:29105"/>
        <note>catalytic</note>
    </ligand>
</feature>
<dbReference type="STRING" id="282301.A0A267F9N5"/>
<dbReference type="EMBL" id="NIVC01001298">
    <property type="protein sequence ID" value="PAA69712.1"/>
    <property type="molecule type" value="Genomic_DNA"/>
</dbReference>
<dbReference type="PANTHER" id="PTHR11644:SF2">
    <property type="entry name" value="CYTIDINE DEAMINASE"/>
    <property type="match status" value="1"/>
</dbReference>
<dbReference type="PROSITE" id="PS51747">
    <property type="entry name" value="CYT_DCMP_DEAMINASES_2"/>
    <property type="match status" value="1"/>
</dbReference>
<organism evidence="15 16">
    <name type="scientific">Macrostomum lignano</name>
    <dbReference type="NCBI Taxonomy" id="282301"/>
    <lineage>
        <taxon>Eukaryota</taxon>
        <taxon>Metazoa</taxon>
        <taxon>Spiralia</taxon>
        <taxon>Lophotrochozoa</taxon>
        <taxon>Platyhelminthes</taxon>
        <taxon>Rhabditophora</taxon>
        <taxon>Macrostomorpha</taxon>
        <taxon>Macrostomida</taxon>
        <taxon>Macrostomidae</taxon>
        <taxon>Macrostomum</taxon>
    </lineage>
</organism>
<dbReference type="SUPFAM" id="SSF53927">
    <property type="entry name" value="Cytidine deaminase-like"/>
    <property type="match status" value="1"/>
</dbReference>
<evidence type="ECO:0000256" key="2">
    <source>
        <dbReference type="ARBA" id="ARBA00003949"/>
    </source>
</evidence>
<keyword evidence="5 12" id="KW-0479">Metal-binding</keyword>
<evidence type="ECO:0000256" key="8">
    <source>
        <dbReference type="ARBA" id="ARBA00032005"/>
    </source>
</evidence>
<evidence type="ECO:0000313" key="16">
    <source>
        <dbReference type="Proteomes" id="UP000215902"/>
    </source>
</evidence>
<evidence type="ECO:0000256" key="1">
    <source>
        <dbReference type="ARBA" id="ARBA00001947"/>
    </source>
</evidence>
<dbReference type="AlphaFoldDB" id="A0A267F9N5"/>
<dbReference type="InterPro" id="IPR016193">
    <property type="entry name" value="Cytidine_deaminase-like"/>
</dbReference>
<evidence type="ECO:0000256" key="4">
    <source>
        <dbReference type="ARBA" id="ARBA00012783"/>
    </source>
</evidence>
<keyword evidence="7 12" id="KW-0862">Zinc</keyword>
<evidence type="ECO:0000256" key="10">
    <source>
        <dbReference type="PIRSR" id="PIRSR606262-1"/>
    </source>
</evidence>
<proteinExistence type="inferred from homology"/>
<evidence type="ECO:0000259" key="14">
    <source>
        <dbReference type="PROSITE" id="PS51747"/>
    </source>
</evidence>
<dbReference type="GO" id="GO:0008270">
    <property type="term" value="F:zinc ion binding"/>
    <property type="evidence" value="ECO:0007669"/>
    <property type="project" value="UniProtKB-UniRule"/>
</dbReference>